<dbReference type="AlphaFoldDB" id="A0A5N6QMH6"/>
<reference evidence="4 5" key="1">
    <citation type="submission" date="2019-06" db="EMBL/GenBank/DDBJ databases">
        <title>A chromosomal-level reference genome of Carpinus fangiana (Coryloideae, Betulaceae).</title>
        <authorList>
            <person name="Yang X."/>
            <person name="Wang Z."/>
            <person name="Zhang L."/>
            <person name="Hao G."/>
            <person name="Liu J."/>
            <person name="Yang Y."/>
        </authorList>
    </citation>
    <scope>NUCLEOTIDE SEQUENCE [LARGE SCALE GENOMIC DNA]</scope>
    <source>
        <strain evidence="4">Cfa_2016G</strain>
        <tissue evidence="4">Leaf</tissue>
    </source>
</reference>
<protein>
    <recommendedName>
        <fullName evidence="3">U2A'/phosphoprotein 32 family A C-terminal domain-containing protein</fullName>
    </recommendedName>
</protein>
<dbReference type="GO" id="GO:0071493">
    <property type="term" value="P:cellular response to UV-B"/>
    <property type="evidence" value="ECO:0007669"/>
    <property type="project" value="InterPro"/>
</dbReference>
<dbReference type="EMBL" id="CM017321">
    <property type="protein sequence ID" value="KAE7999681.1"/>
    <property type="molecule type" value="Genomic_DNA"/>
</dbReference>
<keyword evidence="2" id="KW-0853">WD repeat</keyword>
<evidence type="ECO:0000256" key="2">
    <source>
        <dbReference type="PROSITE-ProRule" id="PRU00221"/>
    </source>
</evidence>
<dbReference type="PANTHER" id="PTHR47201">
    <property type="entry name" value="BNAC09G30780D PROTEIN"/>
    <property type="match status" value="1"/>
</dbReference>
<evidence type="ECO:0000259" key="3">
    <source>
        <dbReference type="SMART" id="SM00446"/>
    </source>
</evidence>
<dbReference type="OrthoDB" id="20669at2759"/>
<sequence length="816" mass="92426">MKISRFEARYLDSCQKHEVLPNSAVLSLFSKGNIQKSHHEKCTVVVSLEQLKDADISPLVDVFMASDSSDIDAVDILHESHCVLSKENVTALLRAINLRLRIVDLLDMSLKKDELWDVCEDGLACEVLNLRSLHIQKLNMVGIFMRLHTLNLDFCTSLTGLQKDCFSCMPNLMRLSMCETRVANLWTSTAALSKLPSLVELRFQNCLCCKDTGPCPASSGEKTNFRFCETTGSAQLNMSYYRETPSTDSGDATCVFRTKEAVRNLLSLDDSETTSEIQSGIDHFSENSELNLSSYLKEMCTLELSPTTLPDLNGQDKMQNKIQDKDEFTMSFHKQLLTNGTMSLKMYTSHHPSPICFEKHYRDYMIASLPRLEVLDNIPIRKMDREMAKSISSKYYEYLPYARKLKESVVHVLGKREMGTSGIYFQKPFKPKQLYPYRNGQHFFSRSLSAAKVGSVAWPHLHPVSNFSHTFKEESKRLRPRQFEYHPSDSRLMAFGTLDGEVVVINHENGKNVSYIPSIGAMNSVLGLSWLKKHPSKLLAGSDNGSLRLFDINRMPPKVADFCCYSATVTFDDFEQLTSLHVNSTDDQFLASGYSKDVALYDISSGKRLQLFTNMHQEPINVVKFAHHSPFLFATSSFDKDVKMWDLRQNPVRPCYTTSSSRGNVMVCFSPDDLYLLVSAVDNEVKQLMAADGRLCINFEIASTGSPHNYTRSYYMNGRDYIISGSCDQHVVRICCTQTGRRLRDVYLEDKESGNSLFVQSLRGDPFREFHMSILAASMRPSSKWEIIKVNMLASSRYTEEYSCGQRCGPLYGLGG</sequence>
<dbReference type="InterPro" id="IPR036322">
    <property type="entry name" value="WD40_repeat_dom_sf"/>
</dbReference>
<proteinExistence type="predicted"/>
<dbReference type="GO" id="GO:0080008">
    <property type="term" value="C:Cul4-RING E3 ubiquitin ligase complex"/>
    <property type="evidence" value="ECO:0007669"/>
    <property type="project" value="InterPro"/>
</dbReference>
<dbReference type="InterPro" id="IPR048514">
    <property type="entry name" value="DHU1_N"/>
</dbReference>
<dbReference type="SUPFAM" id="SSF50978">
    <property type="entry name" value="WD40 repeat-like"/>
    <property type="match status" value="1"/>
</dbReference>
<dbReference type="Pfam" id="PF20919">
    <property type="entry name" value="DHU1_N"/>
    <property type="match status" value="2"/>
</dbReference>
<feature type="repeat" description="WD" evidence="2">
    <location>
        <begin position="613"/>
        <end position="648"/>
    </location>
</feature>
<dbReference type="SMART" id="SM00446">
    <property type="entry name" value="LRRcap"/>
    <property type="match status" value="1"/>
</dbReference>
<dbReference type="InterPro" id="IPR003603">
    <property type="entry name" value="U2A'_phosphoprotein32A_C"/>
</dbReference>
<gene>
    <name evidence="4" type="ORF">FH972_004087</name>
</gene>
<dbReference type="PROSITE" id="PS50082">
    <property type="entry name" value="WD_REPEATS_2"/>
    <property type="match status" value="1"/>
</dbReference>
<keyword evidence="5" id="KW-1185">Reference proteome</keyword>
<feature type="domain" description="U2A'/phosphoprotein 32 family A C-terminal" evidence="3">
    <location>
        <begin position="358"/>
        <end position="376"/>
    </location>
</feature>
<evidence type="ECO:0000256" key="1">
    <source>
        <dbReference type="ARBA" id="ARBA00022737"/>
    </source>
</evidence>
<dbReference type="Pfam" id="PF00400">
    <property type="entry name" value="WD40"/>
    <property type="match status" value="1"/>
</dbReference>
<organism evidence="4 5">
    <name type="scientific">Carpinus fangiana</name>
    <dbReference type="NCBI Taxonomy" id="176857"/>
    <lineage>
        <taxon>Eukaryota</taxon>
        <taxon>Viridiplantae</taxon>
        <taxon>Streptophyta</taxon>
        <taxon>Embryophyta</taxon>
        <taxon>Tracheophyta</taxon>
        <taxon>Spermatophyta</taxon>
        <taxon>Magnoliopsida</taxon>
        <taxon>eudicotyledons</taxon>
        <taxon>Gunneridae</taxon>
        <taxon>Pentapetalae</taxon>
        <taxon>rosids</taxon>
        <taxon>fabids</taxon>
        <taxon>Fagales</taxon>
        <taxon>Betulaceae</taxon>
        <taxon>Carpinus</taxon>
    </lineage>
</organism>
<dbReference type="InterPro" id="IPR001680">
    <property type="entry name" value="WD40_rpt"/>
</dbReference>
<evidence type="ECO:0000313" key="5">
    <source>
        <dbReference type="Proteomes" id="UP000327013"/>
    </source>
</evidence>
<accession>A0A5N6QMH6</accession>
<dbReference type="Gene3D" id="3.80.10.10">
    <property type="entry name" value="Ribonuclease Inhibitor"/>
    <property type="match status" value="1"/>
</dbReference>
<name>A0A5N6QMH6_9ROSI</name>
<dbReference type="Proteomes" id="UP000327013">
    <property type="component" value="Chromosome 1"/>
</dbReference>
<dbReference type="SUPFAM" id="SSF52058">
    <property type="entry name" value="L domain-like"/>
    <property type="match status" value="1"/>
</dbReference>
<dbReference type="Gene3D" id="2.130.10.10">
    <property type="entry name" value="YVTN repeat-like/Quinoprotein amine dehydrogenase"/>
    <property type="match status" value="1"/>
</dbReference>
<keyword evidence="1" id="KW-0677">Repeat</keyword>
<dbReference type="InterPro" id="IPR015943">
    <property type="entry name" value="WD40/YVTN_repeat-like_dom_sf"/>
</dbReference>
<dbReference type="InterPro" id="IPR032675">
    <property type="entry name" value="LRR_dom_sf"/>
</dbReference>
<evidence type="ECO:0000313" key="4">
    <source>
        <dbReference type="EMBL" id="KAE7999681.1"/>
    </source>
</evidence>
<dbReference type="SMART" id="SM00320">
    <property type="entry name" value="WD40"/>
    <property type="match status" value="5"/>
</dbReference>
<dbReference type="InterPro" id="IPR046377">
    <property type="entry name" value="DHU1"/>
</dbReference>
<dbReference type="PANTHER" id="PTHR47201:SF3">
    <property type="entry name" value="U2A'_PHOSPHOPROTEIN 32 FAMILY A C-TERMINAL DOMAIN-CONTAINING PROTEIN"/>
    <property type="match status" value="1"/>
</dbReference>